<feature type="non-terminal residue" evidence="2">
    <location>
        <position position="100"/>
    </location>
</feature>
<dbReference type="Proteomes" id="UP000747110">
    <property type="component" value="Unassembled WGS sequence"/>
</dbReference>
<reference evidence="2" key="1">
    <citation type="journal article" date="2021" name="Proc. Natl. Acad. Sci. U.S.A.">
        <title>Three genomes in the algal genus Volvox reveal the fate of a haploid sex-determining region after a transition to homothallism.</title>
        <authorList>
            <person name="Yamamoto K."/>
            <person name="Hamaji T."/>
            <person name="Kawai-Toyooka H."/>
            <person name="Matsuzaki R."/>
            <person name="Takahashi F."/>
            <person name="Nishimura Y."/>
            <person name="Kawachi M."/>
            <person name="Noguchi H."/>
            <person name="Minakuchi Y."/>
            <person name="Umen J.G."/>
            <person name="Toyoda A."/>
            <person name="Nozaki H."/>
        </authorList>
    </citation>
    <scope>NUCLEOTIDE SEQUENCE</scope>
    <source>
        <strain evidence="2">NIES-3786</strain>
    </source>
</reference>
<gene>
    <name evidence="2" type="ORF">Vretifemale_14647</name>
</gene>
<evidence type="ECO:0000313" key="3">
    <source>
        <dbReference type="Proteomes" id="UP000747110"/>
    </source>
</evidence>
<accession>A0A8J4CMT3</accession>
<protein>
    <submittedName>
        <fullName evidence="2">Uncharacterized protein</fullName>
    </submittedName>
</protein>
<dbReference type="AlphaFoldDB" id="A0A8J4CMT3"/>
<dbReference type="OrthoDB" id="10632530at2759"/>
<evidence type="ECO:0000313" key="2">
    <source>
        <dbReference type="EMBL" id="GIL86350.1"/>
    </source>
</evidence>
<feature type="non-terminal residue" evidence="2">
    <location>
        <position position="1"/>
    </location>
</feature>
<organism evidence="2 3">
    <name type="scientific">Volvox reticuliferus</name>
    <dbReference type="NCBI Taxonomy" id="1737510"/>
    <lineage>
        <taxon>Eukaryota</taxon>
        <taxon>Viridiplantae</taxon>
        <taxon>Chlorophyta</taxon>
        <taxon>core chlorophytes</taxon>
        <taxon>Chlorophyceae</taxon>
        <taxon>CS clade</taxon>
        <taxon>Chlamydomonadales</taxon>
        <taxon>Volvocaceae</taxon>
        <taxon>Volvox</taxon>
    </lineage>
</organism>
<proteinExistence type="predicted"/>
<sequence>EGEGEDAAAAAAAGKSATTPVTSVQVQLKPLKPATWRRVDELQIAKIKEYGGHQLDLELARQVLEQEAQQLMLREEVKRRAWRVSRADAVRDDERLDALP</sequence>
<name>A0A8J4CMT3_9CHLO</name>
<comment type="caution">
    <text evidence="2">The sequence shown here is derived from an EMBL/GenBank/DDBJ whole genome shotgun (WGS) entry which is preliminary data.</text>
</comment>
<dbReference type="EMBL" id="BNCP01000035">
    <property type="protein sequence ID" value="GIL86350.1"/>
    <property type="molecule type" value="Genomic_DNA"/>
</dbReference>
<evidence type="ECO:0000256" key="1">
    <source>
        <dbReference type="SAM" id="MobiDB-lite"/>
    </source>
</evidence>
<keyword evidence="3" id="KW-1185">Reference proteome</keyword>
<feature type="region of interest" description="Disordered" evidence="1">
    <location>
        <begin position="1"/>
        <end position="23"/>
    </location>
</feature>